<dbReference type="PANTHER" id="PTHR34137:SF1">
    <property type="entry name" value="EXODEOXYRIBONUCLEASE 7 SMALL SUBUNIT"/>
    <property type="match status" value="1"/>
</dbReference>
<dbReference type="PANTHER" id="PTHR34137">
    <property type="entry name" value="EXODEOXYRIBONUCLEASE 7 SMALL SUBUNIT"/>
    <property type="match status" value="1"/>
</dbReference>
<dbReference type="RefSeq" id="WP_090857784.1">
    <property type="nucleotide sequence ID" value="NZ_FNJU01000011.1"/>
</dbReference>
<keyword evidence="2 6" id="KW-0963">Cytoplasm</keyword>
<dbReference type="PIRSF" id="PIRSF006488">
    <property type="entry name" value="Exonuc_VII_S"/>
    <property type="match status" value="1"/>
</dbReference>
<keyword evidence="8" id="KW-1185">Reference proteome</keyword>
<comment type="function">
    <text evidence="6">Bidirectionally degrades single-stranded DNA into large acid-insoluble oligonucleotides, which are then degraded further into small acid-soluble oligonucleotides.</text>
</comment>
<comment type="subcellular location">
    <subcellularLocation>
        <location evidence="6">Cytoplasm</location>
    </subcellularLocation>
</comment>
<accession>A0A1H0WIR0</accession>
<evidence type="ECO:0000256" key="4">
    <source>
        <dbReference type="ARBA" id="ARBA00022801"/>
    </source>
</evidence>
<dbReference type="HAMAP" id="MF_00337">
    <property type="entry name" value="Exonuc_7_S"/>
    <property type="match status" value="1"/>
</dbReference>
<name>A0A1H0WIR0_9BACI</name>
<evidence type="ECO:0000256" key="5">
    <source>
        <dbReference type="ARBA" id="ARBA00022839"/>
    </source>
</evidence>
<dbReference type="GO" id="GO:0005829">
    <property type="term" value="C:cytosol"/>
    <property type="evidence" value="ECO:0007669"/>
    <property type="project" value="TreeGrafter"/>
</dbReference>
<comment type="catalytic activity">
    <reaction evidence="6">
        <text>Exonucleolytic cleavage in either 5'- to 3'- or 3'- to 5'-direction to yield nucleoside 5'-phosphates.</text>
        <dbReference type="EC" id="3.1.11.6"/>
    </reaction>
</comment>
<keyword evidence="3 6" id="KW-0540">Nuclease</keyword>
<sequence length="77" mass="8903">MSEEQAISFEEAMKKLEGIVSKLEEGDVPLEQAINYFQEGMKLSKLCHDKLQNVEKQMDQILKEDGKLEPFSIQEEE</sequence>
<gene>
    <name evidence="6" type="primary">xseB</name>
    <name evidence="7" type="ORF">SAMN05216565_111156</name>
</gene>
<dbReference type="Proteomes" id="UP000199159">
    <property type="component" value="Unassembled WGS sequence"/>
</dbReference>
<evidence type="ECO:0000256" key="6">
    <source>
        <dbReference type="HAMAP-Rule" id="MF_00337"/>
    </source>
</evidence>
<dbReference type="SUPFAM" id="SSF116842">
    <property type="entry name" value="XseB-like"/>
    <property type="match status" value="1"/>
</dbReference>
<comment type="similarity">
    <text evidence="1 6">Belongs to the XseB family.</text>
</comment>
<dbReference type="GO" id="GO:0009318">
    <property type="term" value="C:exodeoxyribonuclease VII complex"/>
    <property type="evidence" value="ECO:0007669"/>
    <property type="project" value="UniProtKB-UniRule"/>
</dbReference>
<protein>
    <recommendedName>
        <fullName evidence="6">Exodeoxyribonuclease 7 small subunit</fullName>
        <ecNumber evidence="6">3.1.11.6</ecNumber>
    </recommendedName>
    <alternativeName>
        <fullName evidence="6">Exodeoxyribonuclease VII small subunit</fullName>
        <shortName evidence="6">Exonuclease VII small subunit</shortName>
    </alternativeName>
</protein>
<keyword evidence="5 6" id="KW-0269">Exonuclease</keyword>
<organism evidence="7 8">
    <name type="scientific">Litchfieldia salsa</name>
    <dbReference type="NCBI Taxonomy" id="930152"/>
    <lineage>
        <taxon>Bacteria</taxon>
        <taxon>Bacillati</taxon>
        <taxon>Bacillota</taxon>
        <taxon>Bacilli</taxon>
        <taxon>Bacillales</taxon>
        <taxon>Bacillaceae</taxon>
        <taxon>Litchfieldia</taxon>
    </lineage>
</organism>
<dbReference type="AlphaFoldDB" id="A0A1H0WIR0"/>
<evidence type="ECO:0000256" key="3">
    <source>
        <dbReference type="ARBA" id="ARBA00022722"/>
    </source>
</evidence>
<comment type="subunit">
    <text evidence="6">Heterooligomer composed of large and small subunits.</text>
</comment>
<evidence type="ECO:0000256" key="2">
    <source>
        <dbReference type="ARBA" id="ARBA00022490"/>
    </source>
</evidence>
<dbReference type="InterPro" id="IPR003761">
    <property type="entry name" value="Exonuc_VII_S"/>
</dbReference>
<dbReference type="GO" id="GO:0006308">
    <property type="term" value="P:DNA catabolic process"/>
    <property type="evidence" value="ECO:0007669"/>
    <property type="project" value="UniProtKB-UniRule"/>
</dbReference>
<dbReference type="NCBIfam" id="NF010666">
    <property type="entry name" value="PRK14063.1"/>
    <property type="match status" value="1"/>
</dbReference>
<reference evidence="8" key="1">
    <citation type="submission" date="2016-10" db="EMBL/GenBank/DDBJ databases">
        <authorList>
            <person name="Varghese N."/>
            <person name="Submissions S."/>
        </authorList>
    </citation>
    <scope>NUCLEOTIDE SEQUENCE [LARGE SCALE GENOMIC DNA]</scope>
    <source>
        <strain evidence="8">IBRC-M10078</strain>
    </source>
</reference>
<dbReference type="NCBIfam" id="TIGR01280">
    <property type="entry name" value="xseB"/>
    <property type="match status" value="1"/>
</dbReference>
<dbReference type="InterPro" id="IPR037004">
    <property type="entry name" value="Exonuc_VII_ssu_sf"/>
</dbReference>
<evidence type="ECO:0000313" key="7">
    <source>
        <dbReference type="EMBL" id="SDP90473.1"/>
    </source>
</evidence>
<dbReference type="EC" id="3.1.11.6" evidence="6"/>
<dbReference type="OrthoDB" id="9798666at2"/>
<dbReference type="GO" id="GO:0008855">
    <property type="term" value="F:exodeoxyribonuclease VII activity"/>
    <property type="evidence" value="ECO:0007669"/>
    <property type="project" value="UniProtKB-UniRule"/>
</dbReference>
<dbReference type="STRING" id="930152.SAMN05216565_111156"/>
<dbReference type="Pfam" id="PF02609">
    <property type="entry name" value="Exonuc_VII_S"/>
    <property type="match status" value="1"/>
</dbReference>
<dbReference type="Gene3D" id="1.10.287.1040">
    <property type="entry name" value="Exonuclease VII, small subunit"/>
    <property type="match status" value="1"/>
</dbReference>
<evidence type="ECO:0000256" key="1">
    <source>
        <dbReference type="ARBA" id="ARBA00009998"/>
    </source>
</evidence>
<keyword evidence="4 6" id="KW-0378">Hydrolase</keyword>
<proteinExistence type="inferred from homology"/>
<dbReference type="EMBL" id="FNJU01000011">
    <property type="protein sequence ID" value="SDP90473.1"/>
    <property type="molecule type" value="Genomic_DNA"/>
</dbReference>
<evidence type="ECO:0000313" key="8">
    <source>
        <dbReference type="Proteomes" id="UP000199159"/>
    </source>
</evidence>